<comment type="caution">
    <text evidence="1">The sequence shown here is derived from an EMBL/GenBank/DDBJ whole genome shotgun (WGS) entry which is preliminary data.</text>
</comment>
<protein>
    <recommendedName>
        <fullName evidence="3">RHS repeat-associated core domain-containing protein</fullName>
    </recommendedName>
</protein>
<reference evidence="1 2" key="1">
    <citation type="submission" date="2017-07" db="EMBL/GenBank/DDBJ databases">
        <title>Genomes of Fischerella (Mastigocladus) sp. strains.</title>
        <authorList>
            <person name="Miller S.R."/>
        </authorList>
    </citation>
    <scope>NUCLEOTIDE SEQUENCE [LARGE SCALE GENOMIC DNA]</scope>
    <source>
        <strain evidence="1 2">CCMEE 5318</strain>
    </source>
</reference>
<gene>
    <name evidence="1" type="ORF">CEN46_14975</name>
</gene>
<accession>A0A2N6LDI8</accession>
<organism evidence="1 2">
    <name type="scientific">Fischerella thermalis CCMEE 5318</name>
    <dbReference type="NCBI Taxonomy" id="2019666"/>
    <lineage>
        <taxon>Bacteria</taxon>
        <taxon>Bacillati</taxon>
        <taxon>Cyanobacteriota</taxon>
        <taxon>Cyanophyceae</taxon>
        <taxon>Nostocales</taxon>
        <taxon>Hapalosiphonaceae</taxon>
        <taxon>Fischerella</taxon>
    </lineage>
</organism>
<dbReference type="InterPro" id="IPR022385">
    <property type="entry name" value="Rhs_assc_core"/>
</dbReference>
<dbReference type="Gene3D" id="2.180.10.10">
    <property type="entry name" value="RHS repeat-associated core"/>
    <property type="match status" value="1"/>
</dbReference>
<evidence type="ECO:0000313" key="2">
    <source>
        <dbReference type="Proteomes" id="UP000235081"/>
    </source>
</evidence>
<proteinExistence type="predicted"/>
<dbReference type="NCBIfam" id="TIGR03696">
    <property type="entry name" value="Rhs_assc_core"/>
    <property type="match status" value="1"/>
</dbReference>
<sequence>MAGIAAYGWNGAWGYRNEAHTGGLQKVGVRWYDPALGRFLQKDPLLGTPYEPLTLNRYGYCVNEPVQMVDPSGLWYVKVGLAFDVSFGAWGHIEIGIAVGTRPGGGIGSRGYITVGGGGGSPYVGGGLRIGVCPNGDVPVGPRRDPAGTVAIAVPFVSVDGNIPLGPGVPGAGDIEYGVTVEPNLVPLPAAIMGGYTETIWL</sequence>
<dbReference type="AlphaFoldDB" id="A0A2N6LDI8"/>
<name>A0A2N6LDI8_9CYAN</name>
<evidence type="ECO:0008006" key="3">
    <source>
        <dbReference type="Google" id="ProtNLM"/>
    </source>
</evidence>
<evidence type="ECO:0000313" key="1">
    <source>
        <dbReference type="EMBL" id="PMB21168.1"/>
    </source>
</evidence>
<dbReference type="Proteomes" id="UP000235081">
    <property type="component" value="Unassembled WGS sequence"/>
</dbReference>
<dbReference type="EMBL" id="NMQE01000453">
    <property type="protein sequence ID" value="PMB21168.1"/>
    <property type="molecule type" value="Genomic_DNA"/>
</dbReference>